<evidence type="ECO:0000256" key="1">
    <source>
        <dbReference type="SAM" id="MobiDB-lite"/>
    </source>
</evidence>
<feature type="compositionally biased region" description="Pro residues" evidence="1">
    <location>
        <begin position="265"/>
        <end position="276"/>
    </location>
</feature>
<name>A0A7T0G119_9BACT</name>
<dbReference type="KEGG" id="nli:G3M70_11260"/>
<feature type="compositionally biased region" description="Low complexity" evidence="1">
    <location>
        <begin position="277"/>
        <end position="290"/>
    </location>
</feature>
<organism evidence="3 4">
    <name type="scientific">Candidatus Nitronauta litoralis</name>
    <dbReference type="NCBI Taxonomy" id="2705533"/>
    <lineage>
        <taxon>Bacteria</taxon>
        <taxon>Pseudomonadati</taxon>
        <taxon>Nitrospinota/Tectimicrobiota group</taxon>
        <taxon>Nitrospinota</taxon>
        <taxon>Nitrospinia</taxon>
        <taxon>Nitrospinales</taxon>
        <taxon>Nitrospinaceae</taxon>
        <taxon>Candidatus Nitronauta</taxon>
    </lineage>
</organism>
<evidence type="ECO:0000313" key="4">
    <source>
        <dbReference type="Proteomes" id="UP000594688"/>
    </source>
</evidence>
<dbReference type="InterPro" id="IPR036514">
    <property type="entry name" value="SGNH_hydro_sf"/>
</dbReference>
<gene>
    <name evidence="3" type="ORF">G3M70_11260</name>
</gene>
<dbReference type="InterPro" id="IPR013830">
    <property type="entry name" value="SGNH_hydro"/>
</dbReference>
<proteinExistence type="predicted"/>
<dbReference type="Gene3D" id="3.40.50.1110">
    <property type="entry name" value="SGNH hydrolase"/>
    <property type="match status" value="1"/>
</dbReference>
<feature type="domain" description="SGNH hydrolase-type esterase" evidence="2">
    <location>
        <begin position="94"/>
        <end position="220"/>
    </location>
</feature>
<dbReference type="Proteomes" id="UP000594688">
    <property type="component" value="Chromosome"/>
</dbReference>
<dbReference type="EMBL" id="CP048685">
    <property type="protein sequence ID" value="QPJ62416.1"/>
    <property type="molecule type" value="Genomic_DNA"/>
</dbReference>
<dbReference type="GO" id="GO:0016788">
    <property type="term" value="F:hydrolase activity, acting on ester bonds"/>
    <property type="evidence" value="ECO:0007669"/>
    <property type="project" value="UniProtKB-ARBA"/>
</dbReference>
<dbReference type="AlphaFoldDB" id="A0A7T0G119"/>
<sequence>MPTSESPRLPLWKKALFLAIPIVLFLGLMEVVIRFTVPFQNVRALCFHPIMERDYCPGVTGAIKYNTVLNINNDGMIDKEYPVERVPDTIRVAILGDSFTAGEEMAMGKRFHEIWEERLPEKLGKSLEILNFGVRGYGTWEQLQMFHLKAAKYKPDWVIVNFFWGNDIDDNINQLEAGAPNPLEDEYPVDSLWSRLLITRKNFNKWLWNNLALYQWIRTKYNLLEVNIKIWLRTGRQEQQKRIEQAAKTKEATPATSPGSIKPEPNAPAAPQPKPAPAGKQTPPAATTAKTKLDVDQPSNFDDLFFWDSKGWEVTRKLMLKLKSKVEAGGGRLAVIHFPEYNQVHDYPDVPNQEWNAFLKTNGIPYFDTFPLYSKLSKEKMIDTTLVRKHGDHHFSEMGHVTYADFTEQFLEKLLKP</sequence>
<dbReference type="SUPFAM" id="SSF52266">
    <property type="entry name" value="SGNH hydrolase"/>
    <property type="match status" value="1"/>
</dbReference>
<feature type="region of interest" description="Disordered" evidence="1">
    <location>
        <begin position="242"/>
        <end position="293"/>
    </location>
</feature>
<reference evidence="3 4" key="1">
    <citation type="submission" date="2020-02" db="EMBL/GenBank/DDBJ databases">
        <title>Genomic and physiological characterization of two novel Nitrospinaceae genera.</title>
        <authorList>
            <person name="Mueller A.J."/>
            <person name="Jung M.-Y."/>
            <person name="Strachan C.R."/>
            <person name="Herbold C.W."/>
            <person name="Kirkegaard R.H."/>
            <person name="Daims H."/>
        </authorList>
    </citation>
    <scope>NUCLEOTIDE SEQUENCE [LARGE SCALE GENOMIC DNA]</scope>
    <source>
        <strain evidence="3">EB</strain>
    </source>
</reference>
<evidence type="ECO:0000313" key="3">
    <source>
        <dbReference type="EMBL" id="QPJ62416.1"/>
    </source>
</evidence>
<keyword evidence="3" id="KW-0378">Hydrolase</keyword>
<evidence type="ECO:0000259" key="2">
    <source>
        <dbReference type="Pfam" id="PF13472"/>
    </source>
</evidence>
<dbReference type="Pfam" id="PF13472">
    <property type="entry name" value="Lipase_GDSL_2"/>
    <property type="match status" value="1"/>
</dbReference>
<protein>
    <submittedName>
        <fullName evidence="3">SGNH/GDSL hydrolase family protein</fullName>
    </submittedName>
</protein>
<accession>A0A7T0G119</accession>
<dbReference type="CDD" id="cd00229">
    <property type="entry name" value="SGNH_hydrolase"/>
    <property type="match status" value="1"/>
</dbReference>
<feature type="compositionally biased region" description="Basic and acidic residues" evidence="1">
    <location>
        <begin position="242"/>
        <end position="251"/>
    </location>
</feature>